<evidence type="ECO:0000256" key="2">
    <source>
        <dbReference type="ARBA" id="ARBA00022692"/>
    </source>
</evidence>
<dbReference type="PANTHER" id="PTHR43731">
    <property type="entry name" value="RHOMBOID PROTEASE"/>
    <property type="match status" value="1"/>
</dbReference>
<gene>
    <name evidence="7" type="ORF">CMASS_08390</name>
</gene>
<evidence type="ECO:0000256" key="1">
    <source>
        <dbReference type="ARBA" id="ARBA00004141"/>
    </source>
</evidence>
<evidence type="ECO:0000313" key="7">
    <source>
        <dbReference type="EMBL" id="WCZ33102.1"/>
    </source>
</evidence>
<dbReference type="Proteomes" id="UP001220064">
    <property type="component" value="Chromosome"/>
</dbReference>
<feature type="transmembrane region" description="Helical" evidence="5">
    <location>
        <begin position="172"/>
        <end position="191"/>
    </location>
</feature>
<feature type="transmembrane region" description="Helical" evidence="5">
    <location>
        <begin position="123"/>
        <end position="141"/>
    </location>
</feature>
<proteinExistence type="predicted"/>
<feature type="transmembrane region" description="Helical" evidence="5">
    <location>
        <begin position="96"/>
        <end position="117"/>
    </location>
</feature>
<name>A0ABY7UB81_9CORY</name>
<feature type="transmembrane region" description="Helical" evidence="5">
    <location>
        <begin position="148"/>
        <end position="166"/>
    </location>
</feature>
<accession>A0ABY7UB81</accession>
<keyword evidence="4 5" id="KW-0472">Membrane</keyword>
<dbReference type="Gene3D" id="1.20.1540.10">
    <property type="entry name" value="Rhomboid-like"/>
    <property type="match status" value="1"/>
</dbReference>
<dbReference type="PANTHER" id="PTHR43731:SF9">
    <property type="entry name" value="SLR1461 PROTEIN"/>
    <property type="match status" value="1"/>
</dbReference>
<evidence type="ECO:0000256" key="4">
    <source>
        <dbReference type="ARBA" id="ARBA00023136"/>
    </source>
</evidence>
<organism evidence="7 8">
    <name type="scientific">Corynebacterium massiliense DSM 45435</name>
    <dbReference type="NCBI Taxonomy" id="1121364"/>
    <lineage>
        <taxon>Bacteria</taxon>
        <taxon>Bacillati</taxon>
        <taxon>Actinomycetota</taxon>
        <taxon>Actinomycetes</taxon>
        <taxon>Mycobacteriales</taxon>
        <taxon>Corynebacteriaceae</taxon>
        <taxon>Corynebacterium</taxon>
    </lineage>
</organism>
<dbReference type="InterPro" id="IPR035952">
    <property type="entry name" value="Rhomboid-like_sf"/>
</dbReference>
<feature type="transmembrane region" description="Helical" evidence="5">
    <location>
        <begin position="20"/>
        <end position="43"/>
    </location>
</feature>
<keyword evidence="8" id="KW-1185">Reference proteome</keyword>
<evidence type="ECO:0000256" key="3">
    <source>
        <dbReference type="ARBA" id="ARBA00022989"/>
    </source>
</evidence>
<evidence type="ECO:0000313" key="8">
    <source>
        <dbReference type="Proteomes" id="UP001220064"/>
    </source>
</evidence>
<dbReference type="Pfam" id="PF01694">
    <property type="entry name" value="Rhomboid"/>
    <property type="match status" value="1"/>
</dbReference>
<dbReference type="SUPFAM" id="SSF144091">
    <property type="entry name" value="Rhomboid-like"/>
    <property type="match status" value="1"/>
</dbReference>
<keyword evidence="3 5" id="KW-1133">Transmembrane helix</keyword>
<feature type="domain" description="Peptidase S54 rhomboid" evidence="6">
    <location>
        <begin position="59"/>
        <end position="191"/>
    </location>
</feature>
<dbReference type="EMBL" id="CP063189">
    <property type="protein sequence ID" value="WCZ33102.1"/>
    <property type="molecule type" value="Genomic_DNA"/>
</dbReference>
<reference evidence="7 8" key="1">
    <citation type="submission" date="2020-10" db="EMBL/GenBank/DDBJ databases">
        <title>Complete genome sequence of Corynebacterium massiliense DSM 45435, type strain of Corynebacterium massiliense.</title>
        <authorList>
            <person name="Busche T."/>
            <person name="Kalinowski J."/>
            <person name="Ruckert C."/>
        </authorList>
    </citation>
    <scope>NUCLEOTIDE SEQUENCE [LARGE SCALE GENOMIC DNA]</scope>
    <source>
        <strain evidence="7 8">DSM 45435</strain>
    </source>
</reference>
<dbReference type="InterPro" id="IPR022764">
    <property type="entry name" value="Peptidase_S54_rhomboid_dom"/>
</dbReference>
<dbReference type="RefSeq" id="WP_022863805.1">
    <property type="nucleotide sequence ID" value="NZ_ATVG01000018.1"/>
</dbReference>
<protein>
    <submittedName>
        <fullName evidence="7">Rhomboid family protein</fullName>
    </submittedName>
</protein>
<evidence type="ECO:0000256" key="5">
    <source>
        <dbReference type="SAM" id="Phobius"/>
    </source>
</evidence>
<keyword evidence="2 5" id="KW-0812">Transmembrane</keyword>
<evidence type="ECO:0000259" key="6">
    <source>
        <dbReference type="Pfam" id="PF01694"/>
    </source>
</evidence>
<dbReference type="InterPro" id="IPR050925">
    <property type="entry name" value="Rhomboid_protease_S54"/>
</dbReference>
<sequence>MLGDAQRRPVPQRGGAHVGLRYAVGYLAVIWAVFFINTVFFAGQLNAFGIRPRDTAGLIGIVCAPFLHGGVDHIVSNSIPGAIFCFLVAATSRRTWWEVSLIVMLVSGIGTWCFGGVGTIHVGASGMIYGWLAYLVVRGFFNRSFRQILLGVVLGLFYSSLVWGVLPLSEGVSWQAHLFGAVGGVLAGLTITSDDPVRREYTYQP</sequence>
<comment type="subcellular location">
    <subcellularLocation>
        <location evidence="1">Membrane</location>
        <topology evidence="1">Multi-pass membrane protein</topology>
    </subcellularLocation>
</comment>